<dbReference type="PROSITE" id="PS50111">
    <property type="entry name" value="CHEMOTAXIS_TRANSDUC_2"/>
    <property type="match status" value="1"/>
</dbReference>
<keyword evidence="5" id="KW-0175">Coiled coil</keyword>
<dbReference type="PANTHER" id="PTHR32089">
    <property type="entry name" value="METHYL-ACCEPTING CHEMOTAXIS PROTEIN MCPB"/>
    <property type="match status" value="1"/>
</dbReference>
<dbReference type="PRINTS" id="PR00260">
    <property type="entry name" value="CHEMTRNSDUCR"/>
</dbReference>
<sequence length="361" mass="40466">MWPRKQSEKQIAHLQQQIQQLQAEHDNEIGMLKQTISEYEQNLQHQDQQHRQFTDMLTCQNQGGQMLLSVREAMANNASDMQQEAQNLQQLDSVFAQTRRAVVHLGSRASQLNSHSAASQQAVQQLEHSTQSINQFVSAIQAISDQTNLLALNAAIEAARAGEAGRGFAVVADEVRNLAAKAHDSSNNIEKLVEEIVKQAQALRTVSDETRHCASEVATSASQIDTVVNQVLDSSEQMQKVINSSATIGFLTTTKLDHAVWKNHIYALIEKQNMDETVNDHHHCRLGEWYYKGEGAERYSHLTGFRELEKPHHQVHEAGKMALQARRQGDTVAMVRQLKIMEDASLQVVYAIDRLIAAVTH</sequence>
<dbReference type="EMBL" id="CP073587">
    <property type="protein sequence ID" value="QUN06515.1"/>
    <property type="molecule type" value="Genomic_DNA"/>
</dbReference>
<keyword evidence="2 4" id="KW-0807">Transducer</keyword>
<evidence type="ECO:0000313" key="7">
    <source>
        <dbReference type="EMBL" id="QUN06515.1"/>
    </source>
</evidence>
<proteinExistence type="inferred from homology"/>
<dbReference type="RefSeq" id="WP_212595529.1">
    <property type="nucleotide sequence ID" value="NZ_CP073587.1"/>
</dbReference>
<dbReference type="Pfam" id="PF00015">
    <property type="entry name" value="MCPsignal"/>
    <property type="match status" value="1"/>
</dbReference>
<dbReference type="Gene3D" id="1.20.120.30">
    <property type="entry name" value="Aspartate receptor, ligand-binding domain"/>
    <property type="match status" value="1"/>
</dbReference>
<evidence type="ECO:0000256" key="4">
    <source>
        <dbReference type="PROSITE-ProRule" id="PRU00284"/>
    </source>
</evidence>
<evidence type="ECO:0000256" key="1">
    <source>
        <dbReference type="ARBA" id="ARBA00004370"/>
    </source>
</evidence>
<dbReference type="Pfam" id="PF13682">
    <property type="entry name" value="CZB"/>
    <property type="match status" value="1"/>
</dbReference>
<dbReference type="SUPFAM" id="SSF58104">
    <property type="entry name" value="Methyl-accepting chemotaxis protein (MCP) signaling domain"/>
    <property type="match status" value="1"/>
</dbReference>
<evidence type="ECO:0000256" key="2">
    <source>
        <dbReference type="ARBA" id="ARBA00023224"/>
    </source>
</evidence>
<comment type="subcellular location">
    <subcellularLocation>
        <location evidence="1">Membrane</location>
    </subcellularLocation>
</comment>
<gene>
    <name evidence="7" type="ORF">KDN34_03385</name>
</gene>
<protein>
    <submittedName>
        <fullName evidence="7">CZB domain-containing protein</fullName>
    </submittedName>
</protein>
<feature type="domain" description="Methyl-accepting transducer" evidence="6">
    <location>
        <begin position="72"/>
        <end position="273"/>
    </location>
</feature>
<dbReference type="PANTHER" id="PTHR32089:SF70">
    <property type="entry name" value="ENERGY TAXIS MODULATING METHYL ACCEPTING SENSORY TRANSDUCER"/>
    <property type="match status" value="1"/>
</dbReference>
<dbReference type="InterPro" id="IPR025991">
    <property type="entry name" value="Chemoreceptor_zinc-bind_dom"/>
</dbReference>
<dbReference type="Proteomes" id="UP000679575">
    <property type="component" value="Chromosome"/>
</dbReference>
<accession>A0ABX7YW10</accession>
<dbReference type="Gene3D" id="6.10.250.3200">
    <property type="match status" value="1"/>
</dbReference>
<dbReference type="InterPro" id="IPR004090">
    <property type="entry name" value="Chemotax_Me-accpt_rcpt"/>
</dbReference>
<name>A0ABX7YW10_9GAMM</name>
<dbReference type="SMART" id="SM00283">
    <property type="entry name" value="MA"/>
    <property type="match status" value="1"/>
</dbReference>
<keyword evidence="8" id="KW-1185">Reference proteome</keyword>
<evidence type="ECO:0000256" key="5">
    <source>
        <dbReference type="SAM" id="Coils"/>
    </source>
</evidence>
<evidence type="ECO:0000259" key="6">
    <source>
        <dbReference type="PROSITE" id="PS50111"/>
    </source>
</evidence>
<comment type="similarity">
    <text evidence="3">Belongs to the methyl-accepting chemotaxis (MCP) protein family.</text>
</comment>
<feature type="coiled-coil region" evidence="5">
    <location>
        <begin position="175"/>
        <end position="209"/>
    </location>
</feature>
<dbReference type="InterPro" id="IPR004089">
    <property type="entry name" value="MCPsignal_dom"/>
</dbReference>
<reference evidence="7 8" key="1">
    <citation type="submission" date="2021-04" db="EMBL/GenBank/DDBJ databases">
        <title>Novel species identification of genus Shewanella.</title>
        <authorList>
            <person name="Liu G."/>
        </authorList>
    </citation>
    <scope>NUCLEOTIDE SEQUENCE [LARGE SCALE GENOMIC DNA]</scope>
    <source>
        <strain evidence="7 8">FJAT-54481</strain>
    </source>
</reference>
<organism evidence="7 8">
    <name type="scientific">Shewanella yunxiaonensis</name>
    <dbReference type="NCBI Taxonomy" id="2829809"/>
    <lineage>
        <taxon>Bacteria</taxon>
        <taxon>Pseudomonadati</taxon>
        <taxon>Pseudomonadota</taxon>
        <taxon>Gammaproteobacteria</taxon>
        <taxon>Alteromonadales</taxon>
        <taxon>Shewanellaceae</taxon>
        <taxon>Shewanella</taxon>
    </lineage>
</organism>
<feature type="coiled-coil region" evidence="5">
    <location>
        <begin position="4"/>
        <end position="91"/>
    </location>
</feature>
<evidence type="ECO:0000313" key="8">
    <source>
        <dbReference type="Proteomes" id="UP000679575"/>
    </source>
</evidence>
<evidence type="ECO:0000256" key="3">
    <source>
        <dbReference type="ARBA" id="ARBA00029447"/>
    </source>
</evidence>